<protein>
    <recommendedName>
        <fullName evidence="5">DUF885 domain-containing protein</fullName>
    </recommendedName>
</protein>
<evidence type="ECO:0000313" key="3">
    <source>
        <dbReference type="Proteomes" id="UP000199052"/>
    </source>
</evidence>
<reference evidence="1 4" key="2">
    <citation type="submission" date="2020-07" db="EMBL/GenBank/DDBJ databases">
        <title>Sequencing the genomes of 1000 actinobacteria strains.</title>
        <authorList>
            <person name="Klenk H.-P."/>
        </authorList>
    </citation>
    <scope>NUCLEOTIDE SEQUENCE [LARGE SCALE GENOMIC DNA]</scope>
    <source>
        <strain evidence="1 4">DSM 45117</strain>
    </source>
</reference>
<dbReference type="EMBL" id="FOOI01000002">
    <property type="protein sequence ID" value="SFF84739.1"/>
    <property type="molecule type" value="Genomic_DNA"/>
</dbReference>
<evidence type="ECO:0000313" key="2">
    <source>
        <dbReference type="EMBL" id="SFF84739.1"/>
    </source>
</evidence>
<evidence type="ECO:0008006" key="5">
    <source>
        <dbReference type="Google" id="ProtNLM"/>
    </source>
</evidence>
<dbReference type="Proteomes" id="UP000533017">
    <property type="component" value="Unassembled WGS sequence"/>
</dbReference>
<gene>
    <name evidence="1" type="ORF">FHR37_000370</name>
    <name evidence="2" type="ORF">SAMN05421678_102383</name>
</gene>
<sequence length="387" mass="43514">MKLRDELESVLRAWNAYEVNRGTPAVIDFDCHPTTETIEPATSRLQVYEQLRALRKRTDEAETPHVSARLTADLAYLGSLLGERPPFAEYIRATQGCGAAGWSDEYVRERGELARSALADVGIGWGPNTDKEFRALEGHMKTADAPDAIRAAADTYEKAVRRATGSDAPFNLTIETADVDAYWAYWLDGVGADVRLRLNLRQATFTEVAARQFALHEVLGHGLQGASWSARCAAEDVPWVRLMSVHANQQVLLEGLAQALPLFVASDDQLLMTRVRLDHYTQLVRGELHLAINTGSSIDQCVRHARERVPYWTDAQISDFLTDRGSNPQPALLPLVLPGWRRLVHQPRQRRAARDRILPAVLLPEPIWPRGTRSHLAIRTNRWRERI</sequence>
<organism evidence="2 3">
    <name type="scientific">Actinopolymorpha cephalotaxi</name>
    <dbReference type="NCBI Taxonomy" id="504797"/>
    <lineage>
        <taxon>Bacteria</taxon>
        <taxon>Bacillati</taxon>
        <taxon>Actinomycetota</taxon>
        <taxon>Actinomycetes</taxon>
        <taxon>Propionibacteriales</taxon>
        <taxon>Actinopolymorphaceae</taxon>
        <taxon>Actinopolymorpha</taxon>
    </lineage>
</organism>
<name>A0A1I2M223_9ACTN</name>
<dbReference type="RefSeq" id="WP_202817915.1">
    <property type="nucleotide sequence ID" value="NZ_FOOI01000002.1"/>
</dbReference>
<evidence type="ECO:0000313" key="1">
    <source>
        <dbReference type="EMBL" id="NYH81519.1"/>
    </source>
</evidence>
<keyword evidence="4" id="KW-1185">Reference proteome</keyword>
<dbReference type="AlphaFoldDB" id="A0A1I2M223"/>
<proteinExistence type="predicted"/>
<dbReference type="Proteomes" id="UP000199052">
    <property type="component" value="Unassembled WGS sequence"/>
</dbReference>
<dbReference type="EMBL" id="JACBZA010000001">
    <property type="protein sequence ID" value="NYH81519.1"/>
    <property type="molecule type" value="Genomic_DNA"/>
</dbReference>
<evidence type="ECO:0000313" key="4">
    <source>
        <dbReference type="Proteomes" id="UP000533017"/>
    </source>
</evidence>
<accession>A0A1I2M223</accession>
<reference evidence="2 3" key="1">
    <citation type="submission" date="2016-10" db="EMBL/GenBank/DDBJ databases">
        <authorList>
            <person name="de Groot N.N."/>
        </authorList>
    </citation>
    <scope>NUCLEOTIDE SEQUENCE [LARGE SCALE GENOMIC DNA]</scope>
    <source>
        <strain evidence="2 3">CPCC 202808</strain>
    </source>
</reference>